<dbReference type="Proteomes" id="UP000001623">
    <property type="component" value="Chromosome"/>
</dbReference>
<dbReference type="HOGENOM" id="CLU_065799_0_0_5"/>
<evidence type="ECO:0008006" key="3">
    <source>
        <dbReference type="Google" id="ProtNLM"/>
    </source>
</evidence>
<evidence type="ECO:0000313" key="2">
    <source>
        <dbReference type="Proteomes" id="UP000001623"/>
    </source>
</evidence>
<name>F7Y8W4_MESOW</name>
<accession>F7Y8W4</accession>
<organism evidence="1 2">
    <name type="scientific">Mesorhizobium opportunistum (strain LMG 24607 / HAMBI 3007 / WSM2075)</name>
    <dbReference type="NCBI Taxonomy" id="536019"/>
    <lineage>
        <taxon>Bacteria</taxon>
        <taxon>Pseudomonadati</taxon>
        <taxon>Pseudomonadota</taxon>
        <taxon>Alphaproteobacteria</taxon>
        <taxon>Hyphomicrobiales</taxon>
        <taxon>Phyllobacteriaceae</taxon>
        <taxon>Mesorhizobium</taxon>
    </lineage>
</organism>
<evidence type="ECO:0000313" key="1">
    <source>
        <dbReference type="EMBL" id="AEH85274.1"/>
    </source>
</evidence>
<proteinExistence type="predicted"/>
<sequence>MLTEIQNIDAPTADVGPVFETLRSGSSFQLVCAALTVGMVHPLQWDAVIVEANRHLILPALYVFLRDRDLLRFAPTDVEKYLGFIHHLNELRNLRLRQQVLELVKALNSVGIEPLLIKGAALLLALPESRLGARMVSDLDVVVDNEVIETCVAQLVNLGYRPLAGDPGVHAYGKFYRPSDAGSLDLHLRPPGPVALFSTDGAVRSRVVEVAGARLRLPSPEEWVTHLIVHDMIQDRRLRTGEVDLRRLLDCRELLALGYDIDWSAVCRRLPSGRLALGREVFMLNLQRLIDVKIEGHVSGILPRILYRRQIAIKHNVSYRRLDRLGLSVARSAWRIIRLHKVQRRWERA</sequence>
<reference evidence="1 2" key="1">
    <citation type="submission" date="2010-10" db="EMBL/GenBank/DDBJ databases">
        <title>Complete sequence of Mesorhizobium opportunistum WSM2075.</title>
        <authorList>
            <consortium name="US DOE Joint Genome Institute"/>
            <person name="Lucas S."/>
            <person name="Copeland A."/>
            <person name="Lapidus A."/>
            <person name="Cheng J.-F."/>
            <person name="Bruce D."/>
            <person name="Goodwin L."/>
            <person name="Pitluck S."/>
            <person name="Chertkov O."/>
            <person name="Misra M."/>
            <person name="Detter J.C."/>
            <person name="Han C."/>
            <person name="Tapia R."/>
            <person name="Land M."/>
            <person name="Hauser L."/>
            <person name="Kyrpides N."/>
            <person name="Ovchinnikova G."/>
            <person name="Mavrommatis K.M."/>
            <person name="Tiwari R.P."/>
            <person name="Howieson J.G."/>
            <person name="O'Hara G.W."/>
            <person name="Nandasena K.G."/>
            <person name="Woyke T."/>
        </authorList>
    </citation>
    <scope>NUCLEOTIDE SEQUENCE [LARGE SCALE GENOMIC DNA]</scope>
    <source>
        <strain evidence="2">LMG 24607 / HAMBI 3007 / WSM2075</strain>
    </source>
</reference>
<protein>
    <recommendedName>
        <fullName evidence="3">Nucleotidyltransferase family protein</fullName>
    </recommendedName>
</protein>
<dbReference type="AlphaFoldDB" id="F7Y8W4"/>
<dbReference type="InterPro" id="IPR039498">
    <property type="entry name" value="NTP_transf_5"/>
</dbReference>
<dbReference type="KEGG" id="mop:Mesop_0781"/>
<dbReference type="STRING" id="536019.Mesop_0781"/>
<dbReference type="EMBL" id="CP002279">
    <property type="protein sequence ID" value="AEH85274.1"/>
    <property type="molecule type" value="Genomic_DNA"/>
</dbReference>
<dbReference type="eggNOG" id="ENOG5032ZWN">
    <property type="taxonomic scope" value="Bacteria"/>
</dbReference>
<gene>
    <name evidence="1" type="ordered locus">Mesop_0781</name>
</gene>
<dbReference type="Pfam" id="PF14907">
    <property type="entry name" value="NTP_transf_5"/>
    <property type="match status" value="1"/>
</dbReference>